<dbReference type="Gene3D" id="3.10.310.10">
    <property type="entry name" value="Diaminopimelate Epimerase, Chain A, domain 1"/>
    <property type="match status" value="2"/>
</dbReference>
<dbReference type="SUPFAM" id="SSF54506">
    <property type="entry name" value="Diaminopimelate epimerase-like"/>
    <property type="match status" value="1"/>
</dbReference>
<dbReference type="PIRSF" id="PIRSF016184">
    <property type="entry name" value="PhzC_PhzF"/>
    <property type="match status" value="1"/>
</dbReference>
<keyword evidence="2" id="KW-1185">Reference proteome</keyword>
<dbReference type="Proteomes" id="UP001208017">
    <property type="component" value="Unassembled WGS sequence"/>
</dbReference>
<dbReference type="Pfam" id="PF02567">
    <property type="entry name" value="PhzC-PhzF"/>
    <property type="match status" value="1"/>
</dbReference>
<dbReference type="InterPro" id="IPR003719">
    <property type="entry name" value="Phenazine_PhzF-like"/>
</dbReference>
<sequence length="300" mass="32410">MKQIPVYHVDAFTSTPFTGNPAGVVPDAGALTEEEMQNIARELNLSETAFLLPPQHPEADLKVRFFTPTSEIGFCGHATVGSAWVLATDYGWLEKAERLVLETNIGLVPVEWQTTDGRLTDVVMTQVTPKVRDAEVSAADVARWVGVQESDLDTRYPIRLGHTGNWHLLVPVKTRAAIDAAQPMLSELEAINRRQEAVTTHLFTLESKGGDYDLYTRDFGPAVGIPEDPVTGSANGALAGYLVLEGVLDNATEHRLTFAQGDAMRRPGRLQISISSSPDGAVIRVGGAAVPTLKGMLTLP</sequence>
<evidence type="ECO:0000313" key="1">
    <source>
        <dbReference type="EMBL" id="MCX7568795.1"/>
    </source>
</evidence>
<dbReference type="EMBL" id="JAPMLT010000001">
    <property type="protein sequence ID" value="MCX7568795.1"/>
    <property type="molecule type" value="Genomic_DNA"/>
</dbReference>
<dbReference type="RefSeq" id="WP_267150032.1">
    <property type="nucleotide sequence ID" value="NZ_JAPMLT010000001.1"/>
</dbReference>
<proteinExistence type="predicted"/>
<dbReference type="NCBIfam" id="TIGR00654">
    <property type="entry name" value="PhzF_family"/>
    <property type="match status" value="1"/>
</dbReference>
<reference evidence="1 2" key="1">
    <citation type="submission" date="2022-11" db="EMBL/GenBank/DDBJ databases">
        <title>Study of microbial diversity in lake waters.</title>
        <authorList>
            <person name="Zhang J."/>
        </authorList>
    </citation>
    <scope>NUCLEOTIDE SEQUENCE [LARGE SCALE GENOMIC DNA]</scope>
    <source>
        <strain evidence="1 2">DT12</strain>
    </source>
</reference>
<comment type="caution">
    <text evidence="1">The sequence shown here is derived from an EMBL/GenBank/DDBJ whole genome shotgun (WGS) entry which is preliminary data.</text>
</comment>
<accession>A0ABT3WZT3</accession>
<evidence type="ECO:0000313" key="2">
    <source>
        <dbReference type="Proteomes" id="UP001208017"/>
    </source>
</evidence>
<name>A0ABT3WZT3_9BACL</name>
<gene>
    <name evidence="1" type="ORF">OS242_02260</name>
</gene>
<dbReference type="PANTHER" id="PTHR13774">
    <property type="entry name" value="PHENAZINE BIOSYNTHESIS PROTEIN"/>
    <property type="match status" value="1"/>
</dbReference>
<organism evidence="1 2">
    <name type="scientific">Tumebacillus lacus</name>
    <dbReference type="NCBI Taxonomy" id="2995335"/>
    <lineage>
        <taxon>Bacteria</taxon>
        <taxon>Bacillati</taxon>
        <taxon>Bacillota</taxon>
        <taxon>Bacilli</taxon>
        <taxon>Bacillales</taxon>
        <taxon>Alicyclobacillaceae</taxon>
        <taxon>Tumebacillus</taxon>
    </lineage>
</organism>
<protein>
    <submittedName>
        <fullName evidence="1">PhzF family phenazine biosynthesis protein</fullName>
    </submittedName>
</protein>